<dbReference type="Proteomes" id="UP000663193">
    <property type="component" value="Chromosome 17"/>
</dbReference>
<sequence length="106" mass="11990">MHSRMRGRRSILLDITTSAPALRDGILARTDHVLTWLTKKIRVHDVHTDVPADKAIIREEADCRLHVWVFENSELNVIFPLCNARSSGLRTLFCSANVDPLALTET</sequence>
<accession>A0A7U2I655</accession>
<dbReference type="EMBL" id="CP069039">
    <property type="protein sequence ID" value="QRD04806.1"/>
    <property type="molecule type" value="Genomic_DNA"/>
</dbReference>
<keyword evidence="2" id="KW-1185">Reference proteome</keyword>
<reference evidence="2" key="1">
    <citation type="journal article" date="2021" name="BMC Genomics">
        <title>Chromosome-level genome assembly and manually-curated proteome of model necrotroph Parastagonospora nodorum Sn15 reveals a genome-wide trove of candidate effector homologs, and redundancy of virulence-related functions within an accessory chromosome.</title>
        <authorList>
            <person name="Bertazzoni S."/>
            <person name="Jones D.A.B."/>
            <person name="Phan H.T."/>
            <person name="Tan K.-C."/>
            <person name="Hane J.K."/>
        </authorList>
    </citation>
    <scope>NUCLEOTIDE SEQUENCE [LARGE SCALE GENOMIC DNA]</scope>
    <source>
        <strain evidence="2">SN15 / ATCC MYA-4574 / FGSC 10173)</strain>
    </source>
</reference>
<protein>
    <submittedName>
        <fullName evidence="1">Uncharacterized protein</fullName>
    </submittedName>
</protein>
<name>A0A7U2I655_PHANO</name>
<gene>
    <name evidence="1" type="ORF">JI435_421750</name>
</gene>
<proteinExistence type="predicted"/>
<organism evidence="1 2">
    <name type="scientific">Phaeosphaeria nodorum (strain SN15 / ATCC MYA-4574 / FGSC 10173)</name>
    <name type="common">Glume blotch fungus</name>
    <name type="synonym">Parastagonospora nodorum</name>
    <dbReference type="NCBI Taxonomy" id="321614"/>
    <lineage>
        <taxon>Eukaryota</taxon>
        <taxon>Fungi</taxon>
        <taxon>Dikarya</taxon>
        <taxon>Ascomycota</taxon>
        <taxon>Pezizomycotina</taxon>
        <taxon>Dothideomycetes</taxon>
        <taxon>Pleosporomycetidae</taxon>
        <taxon>Pleosporales</taxon>
        <taxon>Pleosporineae</taxon>
        <taxon>Phaeosphaeriaceae</taxon>
        <taxon>Parastagonospora</taxon>
    </lineage>
</organism>
<evidence type="ECO:0000313" key="2">
    <source>
        <dbReference type="Proteomes" id="UP000663193"/>
    </source>
</evidence>
<evidence type="ECO:0000313" key="1">
    <source>
        <dbReference type="EMBL" id="QRD04806.1"/>
    </source>
</evidence>
<dbReference type="AlphaFoldDB" id="A0A7U2I655"/>
<dbReference type="VEuPathDB" id="FungiDB:JI435_421750"/>